<name>A0AAD6KIR8_9ROSI</name>
<dbReference type="Proteomes" id="UP001162972">
    <property type="component" value="Chromosome 16"/>
</dbReference>
<accession>A0AAD6KIR8</accession>
<comment type="caution">
    <text evidence="1">The sequence shown here is derived from an EMBL/GenBank/DDBJ whole genome shotgun (WGS) entry which is preliminary data.</text>
</comment>
<gene>
    <name evidence="1" type="ORF">OIU84_024265</name>
</gene>
<dbReference type="EMBL" id="JAPFFJ010000006">
    <property type="protein sequence ID" value="KAJ6423289.1"/>
    <property type="molecule type" value="Genomic_DNA"/>
</dbReference>
<dbReference type="AlphaFoldDB" id="A0AAD6KIR8"/>
<sequence>MRWFGDSREVRVLRATTKQRRETRWVSGIEARA</sequence>
<evidence type="ECO:0000313" key="1">
    <source>
        <dbReference type="EMBL" id="KAJ6423289.1"/>
    </source>
</evidence>
<protein>
    <submittedName>
        <fullName evidence="1">Uncharacterized protein</fullName>
    </submittedName>
</protein>
<organism evidence="1 2">
    <name type="scientific">Salix udensis</name>
    <dbReference type="NCBI Taxonomy" id="889485"/>
    <lineage>
        <taxon>Eukaryota</taxon>
        <taxon>Viridiplantae</taxon>
        <taxon>Streptophyta</taxon>
        <taxon>Embryophyta</taxon>
        <taxon>Tracheophyta</taxon>
        <taxon>Spermatophyta</taxon>
        <taxon>Magnoliopsida</taxon>
        <taxon>eudicotyledons</taxon>
        <taxon>Gunneridae</taxon>
        <taxon>Pentapetalae</taxon>
        <taxon>rosids</taxon>
        <taxon>fabids</taxon>
        <taxon>Malpighiales</taxon>
        <taxon>Salicaceae</taxon>
        <taxon>Saliceae</taxon>
        <taxon>Salix</taxon>
    </lineage>
</organism>
<feature type="non-terminal residue" evidence="1">
    <location>
        <position position="33"/>
    </location>
</feature>
<keyword evidence="2" id="KW-1185">Reference proteome</keyword>
<evidence type="ECO:0000313" key="2">
    <source>
        <dbReference type="Proteomes" id="UP001162972"/>
    </source>
</evidence>
<proteinExistence type="predicted"/>
<reference evidence="1 2" key="1">
    <citation type="journal article" date="2023" name="Int. J. Mol. Sci.">
        <title>De Novo Assembly and Annotation of 11 Diverse Shrub Willow (Salix) Genomes Reveals Novel Gene Organization in Sex-Linked Regions.</title>
        <authorList>
            <person name="Hyden B."/>
            <person name="Feng K."/>
            <person name="Yates T.B."/>
            <person name="Jawdy S."/>
            <person name="Cereghino C."/>
            <person name="Smart L.B."/>
            <person name="Muchero W."/>
        </authorList>
    </citation>
    <scope>NUCLEOTIDE SEQUENCE [LARGE SCALE GENOMIC DNA]</scope>
    <source>
        <tissue evidence="1">Shoot tip</tissue>
    </source>
</reference>